<keyword evidence="3" id="KW-1185">Reference proteome</keyword>
<gene>
    <name evidence="2" type="ORF">FIV34_14145</name>
</gene>
<dbReference type="Pfam" id="PF00155">
    <property type="entry name" value="Aminotran_1_2"/>
    <property type="match status" value="1"/>
</dbReference>
<sequence>MSYDLAVNLPLRAAPTARLREALASFPLDDGLLGYPAPEGGMAVREAIAGWMRRHNGFMAVDPRRLLLTVGARHGLVLALEDACAPGDTLLMEETTFHGFRLGVLAHGVRPAAVAVDDEGMRPDALDEAVRRTGARVVYVQPTLHNPTTATMSLGRREAIVVVARQHGLTLIEGDVYSALRWQDDDPLPALADLAPGHVLHAGGMGKVLGPGLRMGWLLAPDDASHQRITESLTLATDGLPPLLPAIVGGWMADGTADGLLDTLAVSMRDRNVLARQILGEALRTGGGMHAWLPRDDADAVYERARNAGVLVTPPVPFNAEGGPGRGLRVCLGAEEGPVRLEQALATLASVL</sequence>
<organism evidence="2 3">
    <name type="scientific">Luteibacter pinisoli</name>
    <dbReference type="NCBI Taxonomy" id="2589080"/>
    <lineage>
        <taxon>Bacteria</taxon>
        <taxon>Pseudomonadati</taxon>
        <taxon>Pseudomonadota</taxon>
        <taxon>Gammaproteobacteria</taxon>
        <taxon>Lysobacterales</taxon>
        <taxon>Rhodanobacteraceae</taxon>
        <taxon>Luteibacter</taxon>
    </lineage>
</organism>
<dbReference type="EMBL" id="CP041046">
    <property type="protein sequence ID" value="QDE40263.1"/>
    <property type="molecule type" value="Genomic_DNA"/>
</dbReference>
<dbReference type="PANTHER" id="PTHR46577">
    <property type="entry name" value="HTH-TYPE TRANSCRIPTIONAL REGULATORY PROTEIN GABR"/>
    <property type="match status" value="1"/>
</dbReference>
<evidence type="ECO:0000259" key="1">
    <source>
        <dbReference type="Pfam" id="PF00155"/>
    </source>
</evidence>
<keyword evidence="2" id="KW-0032">Aminotransferase</keyword>
<dbReference type="GO" id="GO:0030170">
    <property type="term" value="F:pyridoxal phosphate binding"/>
    <property type="evidence" value="ECO:0007669"/>
    <property type="project" value="InterPro"/>
</dbReference>
<evidence type="ECO:0000313" key="2">
    <source>
        <dbReference type="EMBL" id="QDE40263.1"/>
    </source>
</evidence>
<dbReference type="GO" id="GO:0008483">
    <property type="term" value="F:transaminase activity"/>
    <property type="evidence" value="ECO:0007669"/>
    <property type="project" value="UniProtKB-KW"/>
</dbReference>
<name>A0A4Y5Z7M7_9GAMM</name>
<accession>A0A4Y5Z7M7</accession>
<dbReference type="InterPro" id="IPR051446">
    <property type="entry name" value="HTH_trans_reg/aminotransferase"/>
</dbReference>
<reference evidence="2 3" key="1">
    <citation type="submission" date="2019-06" db="EMBL/GenBank/DDBJ databases">
        <title>A complete genome sequence for Luteibacter pinisoli MAH-14.</title>
        <authorList>
            <person name="Baltrus D.A."/>
        </authorList>
    </citation>
    <scope>NUCLEOTIDE SEQUENCE [LARGE SCALE GENOMIC DNA]</scope>
    <source>
        <strain evidence="2 3">MAH-14</strain>
    </source>
</reference>
<dbReference type="InterPro" id="IPR004839">
    <property type="entry name" value="Aminotransferase_I/II_large"/>
</dbReference>
<dbReference type="InterPro" id="IPR015422">
    <property type="entry name" value="PyrdxlP-dep_Trfase_small"/>
</dbReference>
<dbReference type="Proteomes" id="UP000316093">
    <property type="component" value="Chromosome"/>
</dbReference>
<dbReference type="RefSeq" id="WP_139983801.1">
    <property type="nucleotide sequence ID" value="NZ_CP041046.1"/>
</dbReference>
<keyword evidence="2" id="KW-0808">Transferase</keyword>
<dbReference type="InterPro" id="IPR015421">
    <property type="entry name" value="PyrdxlP-dep_Trfase_major"/>
</dbReference>
<proteinExistence type="predicted"/>
<dbReference type="Gene3D" id="3.90.1150.10">
    <property type="entry name" value="Aspartate Aminotransferase, domain 1"/>
    <property type="match status" value="1"/>
</dbReference>
<dbReference type="Gene3D" id="3.40.640.10">
    <property type="entry name" value="Type I PLP-dependent aspartate aminotransferase-like (Major domain)"/>
    <property type="match status" value="1"/>
</dbReference>
<feature type="domain" description="Aminotransferase class I/classII large" evidence="1">
    <location>
        <begin position="5"/>
        <end position="345"/>
    </location>
</feature>
<dbReference type="AlphaFoldDB" id="A0A4Y5Z7M7"/>
<dbReference type="CDD" id="cd00609">
    <property type="entry name" value="AAT_like"/>
    <property type="match status" value="1"/>
</dbReference>
<dbReference type="PANTHER" id="PTHR46577:SF1">
    <property type="entry name" value="HTH-TYPE TRANSCRIPTIONAL REGULATORY PROTEIN GABR"/>
    <property type="match status" value="1"/>
</dbReference>
<evidence type="ECO:0000313" key="3">
    <source>
        <dbReference type="Proteomes" id="UP000316093"/>
    </source>
</evidence>
<dbReference type="KEGG" id="lpy:FIV34_14145"/>
<dbReference type="SUPFAM" id="SSF53383">
    <property type="entry name" value="PLP-dependent transferases"/>
    <property type="match status" value="1"/>
</dbReference>
<dbReference type="InterPro" id="IPR015424">
    <property type="entry name" value="PyrdxlP-dep_Trfase"/>
</dbReference>
<dbReference type="OrthoDB" id="9808770at2"/>
<protein>
    <submittedName>
        <fullName evidence="2">PLP-dependent aminotransferase family protein</fullName>
    </submittedName>
</protein>